<dbReference type="GO" id="GO:0005230">
    <property type="term" value="F:extracellular ligand-gated monoatomic ion channel activity"/>
    <property type="evidence" value="ECO:0007669"/>
    <property type="project" value="InterPro"/>
</dbReference>
<organism evidence="5 6">
    <name type="scientific">Aerosakkonema funiforme FACHB-1375</name>
    <dbReference type="NCBI Taxonomy" id="2949571"/>
    <lineage>
        <taxon>Bacteria</taxon>
        <taxon>Bacillati</taxon>
        <taxon>Cyanobacteriota</taxon>
        <taxon>Cyanophyceae</taxon>
        <taxon>Oscillatoriophycideae</taxon>
        <taxon>Aerosakkonematales</taxon>
        <taxon>Aerosakkonemataceae</taxon>
        <taxon>Aerosakkonema</taxon>
    </lineage>
</organism>
<gene>
    <name evidence="5" type="ORF">H6G03_03375</name>
</gene>
<dbReference type="RefSeq" id="WP_190462073.1">
    <property type="nucleotide sequence ID" value="NZ_JACJPW010000005.1"/>
</dbReference>
<comment type="caution">
    <text evidence="5">The sequence shown here is derived from an EMBL/GenBank/DDBJ whole genome shotgun (WGS) entry which is preliminary data.</text>
</comment>
<feature type="transmembrane region" description="Helical" evidence="3">
    <location>
        <begin position="706"/>
        <end position="725"/>
    </location>
</feature>
<dbReference type="SUPFAM" id="SSF53822">
    <property type="entry name" value="Periplasmic binding protein-like I"/>
    <property type="match status" value="1"/>
</dbReference>
<evidence type="ECO:0000313" key="6">
    <source>
        <dbReference type="Proteomes" id="UP000641646"/>
    </source>
</evidence>
<reference evidence="5" key="1">
    <citation type="journal article" date="2015" name="ISME J.">
        <title>Draft Genome Sequence of Streptomyces incarnatus NRRL8089, which Produces the Nucleoside Antibiotic Sinefungin.</title>
        <authorList>
            <person name="Oshima K."/>
            <person name="Hattori M."/>
            <person name="Shimizu H."/>
            <person name="Fukuda K."/>
            <person name="Nemoto M."/>
            <person name="Inagaki K."/>
            <person name="Tamura T."/>
        </authorList>
    </citation>
    <scope>NUCLEOTIDE SEQUENCE</scope>
    <source>
        <strain evidence="5">FACHB-1375</strain>
    </source>
</reference>
<dbReference type="PANTHER" id="PTHR47151">
    <property type="entry name" value="LEU/ILE/VAL-BINDING ABC TRANSPORTER SUBUNIT"/>
    <property type="match status" value="1"/>
</dbReference>
<evidence type="ECO:0000256" key="2">
    <source>
        <dbReference type="ARBA" id="ARBA00022729"/>
    </source>
</evidence>
<dbReference type="Gene3D" id="2.70.170.10">
    <property type="entry name" value="Neurotransmitter-gated ion-channel ligand-binding domain"/>
    <property type="match status" value="1"/>
</dbReference>
<keyword evidence="3" id="KW-0812">Transmembrane</keyword>
<dbReference type="PANTHER" id="PTHR47151:SF2">
    <property type="entry name" value="AMINO ACID BINDING PROTEIN"/>
    <property type="match status" value="1"/>
</dbReference>
<keyword evidence="3" id="KW-1133">Transmembrane helix</keyword>
<dbReference type="Proteomes" id="UP000641646">
    <property type="component" value="Unassembled WGS sequence"/>
</dbReference>
<evidence type="ECO:0000259" key="4">
    <source>
        <dbReference type="Pfam" id="PF13458"/>
    </source>
</evidence>
<dbReference type="InterPro" id="IPR036734">
    <property type="entry name" value="Neur_chan_lig-bd_sf"/>
</dbReference>
<dbReference type="InterPro" id="IPR028082">
    <property type="entry name" value="Peripla_BP_I"/>
</dbReference>
<evidence type="ECO:0000313" key="5">
    <source>
        <dbReference type="EMBL" id="MBD2180165.1"/>
    </source>
</evidence>
<dbReference type="Gene3D" id="1.20.58.390">
    <property type="entry name" value="Neurotransmitter-gated ion-channel transmembrane domain"/>
    <property type="match status" value="1"/>
</dbReference>
<dbReference type="Gene3D" id="3.40.50.2300">
    <property type="match status" value="2"/>
</dbReference>
<proteinExistence type="inferred from homology"/>
<sequence length="765" mass="86090">MRRRKTILWLTLVLLGIVVSIGIAIFNAQNQEKITIAIAVPLTNVGDATQAAGKSMLQGVELYINKVNQAGGIQGKPLKLEVYDDQAKPEVAEKIAEEIVRSKAVAVIGHYSSSTSKAAGKIYQAAGIPAISGSATADSVTEGNDWYFRTVFADSFQGRFIAYYLKKVLGYSKIFLIHGYDAYGLGLGQTIEAEFRQLGGDIVAKWKLEENQNKATDEIIIKDLQKLKDSGQSTDVVVLAANRDQVTNLIVEIKRRNLDFPLFGGDDIGDVAIGESVANLPEEKESPGYFTNGLYATVPLIYDVADDRTQQFRTTFEQTYGTPPGWSAACYYDAISALVEAMDRTLLTKKDLPKKAFTGKDIKTDRYLVKDGLAGIDSPETAIQTGTRTFYLNEYRNAVVPIAVGLFDKGNLVSAFTQLQTISNIKKVADFDEQIARGDILQVGDRYLRKTDIVYVGIDINKVSYLDEKTSSYLVDSYLWFRYKTALDADNIEFINYGINRLDSGDKLKLGEPIKSGQEADVKYKVYRIKADFHEEFDFHDYPFDTQLLSVRFRHANLTRDKLIYAIDFVGMRDKSSTTKKLPKQWKEEVFKEISAWTPEKVTFYQDTLVNKSTLGDRRVIDTNSDLEYSQFNTVISIKRDLLGFSIKNLLPLWFFVVVAYLLLFLPFENLSAEVLSGLLLAVVFYHLSLLESLPDGVGYVVALDYAFYLVYLLLGLELLLVIVGHKERFQKDKIKLDRLIMFGRISFPAIILIFFGTFYSLYLR</sequence>
<accession>A0A926VAW3</accession>
<protein>
    <submittedName>
        <fullName evidence="5">ABC transporter substrate-binding protein</fullName>
    </submittedName>
</protein>
<feature type="transmembrane region" description="Helical" evidence="3">
    <location>
        <begin position="7"/>
        <end position="26"/>
    </location>
</feature>
<keyword evidence="2" id="KW-0732">Signal</keyword>
<dbReference type="Pfam" id="PF13458">
    <property type="entry name" value="Peripla_BP_6"/>
    <property type="match status" value="1"/>
</dbReference>
<dbReference type="EMBL" id="JACJPW010000005">
    <property type="protein sequence ID" value="MBD2180165.1"/>
    <property type="molecule type" value="Genomic_DNA"/>
</dbReference>
<feature type="transmembrane region" description="Helical" evidence="3">
    <location>
        <begin position="675"/>
        <end position="694"/>
    </location>
</feature>
<evidence type="ECO:0000256" key="1">
    <source>
        <dbReference type="ARBA" id="ARBA00010062"/>
    </source>
</evidence>
<dbReference type="InterPro" id="IPR028081">
    <property type="entry name" value="Leu-bd"/>
</dbReference>
<reference evidence="5" key="2">
    <citation type="submission" date="2020-08" db="EMBL/GenBank/DDBJ databases">
        <authorList>
            <person name="Chen M."/>
            <person name="Teng W."/>
            <person name="Zhao L."/>
            <person name="Hu C."/>
            <person name="Zhou Y."/>
            <person name="Han B."/>
            <person name="Song L."/>
            <person name="Shu W."/>
        </authorList>
    </citation>
    <scope>NUCLEOTIDE SEQUENCE</scope>
    <source>
        <strain evidence="5">FACHB-1375</strain>
    </source>
</reference>
<dbReference type="AlphaFoldDB" id="A0A926VAW3"/>
<dbReference type="GO" id="GO:0016020">
    <property type="term" value="C:membrane"/>
    <property type="evidence" value="ECO:0007669"/>
    <property type="project" value="InterPro"/>
</dbReference>
<keyword evidence="3" id="KW-0472">Membrane</keyword>
<feature type="transmembrane region" description="Helical" evidence="3">
    <location>
        <begin position="650"/>
        <end position="668"/>
    </location>
</feature>
<dbReference type="InterPro" id="IPR038050">
    <property type="entry name" value="Neuro_actylchol_rec"/>
</dbReference>
<evidence type="ECO:0000256" key="3">
    <source>
        <dbReference type="SAM" id="Phobius"/>
    </source>
</evidence>
<feature type="domain" description="Leucine-binding protein" evidence="4">
    <location>
        <begin position="34"/>
        <end position="345"/>
    </location>
</feature>
<keyword evidence="6" id="KW-1185">Reference proteome</keyword>
<name>A0A926VAW3_9CYAN</name>
<feature type="transmembrane region" description="Helical" evidence="3">
    <location>
        <begin position="746"/>
        <end position="763"/>
    </location>
</feature>
<dbReference type="CDD" id="cd19985">
    <property type="entry name" value="PBP1_ABC_HAAT-like"/>
    <property type="match status" value="1"/>
</dbReference>
<comment type="similarity">
    <text evidence="1">Belongs to the leucine-binding protein family.</text>
</comment>